<dbReference type="NCBIfam" id="NF000955">
    <property type="entry name" value="PRK00099.1-1"/>
    <property type="match status" value="1"/>
</dbReference>
<comment type="similarity">
    <text evidence="2 8">Belongs to the universal ribosomal protein uL10 family.</text>
</comment>
<evidence type="ECO:0000256" key="1">
    <source>
        <dbReference type="ARBA" id="ARBA00002633"/>
    </source>
</evidence>
<keyword evidence="10" id="KW-1185">Reference proteome</keyword>
<sequence>MTLRLEDKKEIVAAVSEAASGAFSAVVADYRGLTVGQMTVLRSKARQQGVYLRVIRNTLARRALEGTPFAVLNETLTGPSIIALSTSEDDMGAAARLLKDFAKDNAKLVIKSAAFDGKLYAADQIDVLANLPNLHTALTMLASVLQAPVSKFARLLTALKDKQDEQAA</sequence>
<dbReference type="Proteomes" id="UP000253940">
    <property type="component" value="Chromosome"/>
</dbReference>
<dbReference type="InterPro" id="IPR001790">
    <property type="entry name" value="Ribosomal_uL10"/>
</dbReference>
<evidence type="ECO:0000256" key="6">
    <source>
        <dbReference type="ARBA" id="ARBA00023274"/>
    </source>
</evidence>
<proteinExistence type="inferred from homology"/>
<dbReference type="AlphaFoldDB" id="A0A345P7V9"/>
<comment type="subunit">
    <text evidence="8">Part of the ribosomal stalk of the 50S ribosomal subunit. The N-terminus interacts with L11 and the large rRNA to form the base of the stalk. The C-terminus forms an elongated spine to which L12 dimers bind in a sequential fashion forming a multimeric L10(L12)X complex.</text>
</comment>
<dbReference type="KEGG" id="mbah:HYN46_11245"/>
<keyword evidence="5 8" id="KW-0689">Ribosomal protein</keyword>
<dbReference type="Gene3D" id="3.30.70.1730">
    <property type="match status" value="1"/>
</dbReference>
<dbReference type="InterPro" id="IPR022973">
    <property type="entry name" value="Ribosomal_uL10_bac"/>
</dbReference>
<comment type="function">
    <text evidence="1 8">Forms part of the ribosomal stalk, playing a central role in the interaction of the ribosome with GTP-bound translation factors.</text>
</comment>
<dbReference type="EMBL" id="CP031222">
    <property type="protein sequence ID" value="AXI03368.1"/>
    <property type="molecule type" value="Genomic_DNA"/>
</dbReference>
<organism evidence="9 10">
    <name type="scientific">Aquirhabdus parva</name>
    <dbReference type="NCBI Taxonomy" id="2283318"/>
    <lineage>
        <taxon>Bacteria</taxon>
        <taxon>Pseudomonadati</taxon>
        <taxon>Pseudomonadota</taxon>
        <taxon>Gammaproteobacteria</taxon>
        <taxon>Moraxellales</taxon>
        <taxon>Moraxellaceae</taxon>
        <taxon>Aquirhabdus</taxon>
    </lineage>
</organism>
<evidence type="ECO:0000256" key="3">
    <source>
        <dbReference type="ARBA" id="ARBA00022730"/>
    </source>
</evidence>
<keyword evidence="4 8" id="KW-0694">RNA-binding</keyword>
<dbReference type="HAMAP" id="MF_00362">
    <property type="entry name" value="Ribosomal_uL10"/>
    <property type="match status" value="1"/>
</dbReference>
<dbReference type="GO" id="GO:0015934">
    <property type="term" value="C:large ribosomal subunit"/>
    <property type="evidence" value="ECO:0007669"/>
    <property type="project" value="InterPro"/>
</dbReference>
<evidence type="ECO:0000313" key="9">
    <source>
        <dbReference type="EMBL" id="AXI03368.1"/>
    </source>
</evidence>
<dbReference type="GO" id="GO:0006412">
    <property type="term" value="P:translation"/>
    <property type="evidence" value="ECO:0007669"/>
    <property type="project" value="UniProtKB-UniRule"/>
</dbReference>
<dbReference type="PANTHER" id="PTHR11560">
    <property type="entry name" value="39S RIBOSOMAL PROTEIN L10, MITOCHONDRIAL"/>
    <property type="match status" value="1"/>
</dbReference>
<evidence type="ECO:0000256" key="4">
    <source>
        <dbReference type="ARBA" id="ARBA00022884"/>
    </source>
</evidence>
<evidence type="ECO:0000313" key="10">
    <source>
        <dbReference type="Proteomes" id="UP000253940"/>
    </source>
</evidence>
<evidence type="ECO:0000256" key="7">
    <source>
        <dbReference type="ARBA" id="ARBA00035202"/>
    </source>
</evidence>
<evidence type="ECO:0000256" key="5">
    <source>
        <dbReference type="ARBA" id="ARBA00022980"/>
    </source>
</evidence>
<evidence type="ECO:0000256" key="8">
    <source>
        <dbReference type="HAMAP-Rule" id="MF_00362"/>
    </source>
</evidence>
<dbReference type="OrthoDB" id="9808307at2"/>
<dbReference type="GO" id="GO:0070180">
    <property type="term" value="F:large ribosomal subunit rRNA binding"/>
    <property type="evidence" value="ECO:0007669"/>
    <property type="project" value="UniProtKB-UniRule"/>
</dbReference>
<dbReference type="PROSITE" id="PS01109">
    <property type="entry name" value="RIBOSOMAL_L10"/>
    <property type="match status" value="1"/>
</dbReference>
<reference evidence="9 10" key="1">
    <citation type="submission" date="2018-07" db="EMBL/GenBank/DDBJ databases">
        <title>Genome sequencing of Moraxellaceae gen. HYN0046.</title>
        <authorList>
            <person name="Kim M."/>
            <person name="Yi H."/>
        </authorList>
    </citation>
    <scope>NUCLEOTIDE SEQUENCE [LARGE SCALE GENOMIC DNA]</scope>
    <source>
        <strain evidence="9 10">HYN0046</strain>
    </source>
</reference>
<dbReference type="Pfam" id="PF00466">
    <property type="entry name" value="Ribosomal_L10"/>
    <property type="match status" value="1"/>
</dbReference>
<name>A0A345P7V9_9GAMM</name>
<dbReference type="InterPro" id="IPR002363">
    <property type="entry name" value="Ribosomal_uL10_CS_bac"/>
</dbReference>
<keyword evidence="6 8" id="KW-0687">Ribonucleoprotein</keyword>
<accession>A0A345P7V9</accession>
<dbReference type="SUPFAM" id="SSF160369">
    <property type="entry name" value="Ribosomal protein L10-like"/>
    <property type="match status" value="1"/>
</dbReference>
<dbReference type="InterPro" id="IPR043141">
    <property type="entry name" value="Ribosomal_uL10-like_sf"/>
</dbReference>
<dbReference type="CDD" id="cd05797">
    <property type="entry name" value="Ribosomal_L10"/>
    <property type="match status" value="1"/>
</dbReference>
<dbReference type="FunFam" id="3.30.70.1730:FF:000001">
    <property type="entry name" value="50S ribosomal protein L10"/>
    <property type="match status" value="1"/>
</dbReference>
<keyword evidence="3 8" id="KW-0699">rRNA-binding</keyword>
<dbReference type="InterPro" id="IPR047865">
    <property type="entry name" value="Ribosomal_uL10_bac_type"/>
</dbReference>
<dbReference type="RefSeq" id="WP_114899477.1">
    <property type="nucleotide sequence ID" value="NZ_CP031222.1"/>
</dbReference>
<protein>
    <recommendedName>
        <fullName evidence="7 8">Large ribosomal subunit protein uL10</fullName>
    </recommendedName>
</protein>
<dbReference type="GO" id="GO:0003735">
    <property type="term" value="F:structural constituent of ribosome"/>
    <property type="evidence" value="ECO:0007669"/>
    <property type="project" value="InterPro"/>
</dbReference>
<gene>
    <name evidence="8" type="primary">rplJ</name>
    <name evidence="9" type="ORF">HYN46_11245</name>
</gene>
<evidence type="ECO:0000256" key="2">
    <source>
        <dbReference type="ARBA" id="ARBA00008889"/>
    </source>
</evidence>